<dbReference type="Pfam" id="PF00092">
    <property type="entry name" value="VWA"/>
    <property type="match status" value="1"/>
</dbReference>
<sequence>MDGGSIPSVGIPLLGTQIMTDDNTPIGLSRRHILGGIGAIGVASAGAGLGTTAFFSDTESFENNTITAGELDLKMDYRMTYRGGRGRLAEIQNNYPNATFVDEDMEPTDEDTGVYLLDQVPSLDRYPTADGWVRGANSIFNPETGEGEGFRREDLVDAGDLDEALIRLDDVKPGDYGEVTFSTHLYDNPGYMWISGALTANDQNGYNDPEMAALDELGLPTDDPAGEGQLADAIQAKVWYDDNCDNIHQADGSGEDSGGVDVMLSIDTSGSMGSGSGSKMEDAKAAALNFVDNLGPNDRIGLVTFDSSGSLVQGLTLDHSLVADDLQPGSAGITAGGRTMMDAGVDLAANELTANDRGVDQVIILLGDGQPNESARPGNDDVQNAIDAAADAKNAGITVFTIGLDVSSGSTAQNTLITMASTDNGTTLYYDTPTGADLDAIYAQISSVILTGEAVIAEGSLRDVLTELSAGIPLDANLDDENRVCFTNSVTRCFGFEWELPFEVGNEVQSDSVAFAVGFAAEQCRHNDGETNPFAVADD</sequence>
<protein>
    <submittedName>
        <fullName evidence="2">SipW-cognate class signal peptide</fullName>
    </submittedName>
</protein>
<evidence type="ECO:0000259" key="1">
    <source>
        <dbReference type="PROSITE" id="PS50234"/>
    </source>
</evidence>
<dbReference type="Proteomes" id="UP000198888">
    <property type="component" value="Unassembled WGS sequence"/>
</dbReference>
<dbReference type="InterPro" id="IPR002035">
    <property type="entry name" value="VWF_A"/>
</dbReference>
<dbReference type="PROSITE" id="PS50234">
    <property type="entry name" value="VWFA"/>
    <property type="match status" value="1"/>
</dbReference>
<dbReference type="EMBL" id="FNYR01000052">
    <property type="protein sequence ID" value="SEJ34428.1"/>
    <property type="molecule type" value="Genomic_DNA"/>
</dbReference>
<dbReference type="AlphaFoldDB" id="A0A1H6XZE1"/>
<feature type="domain" description="VWFA" evidence="1">
    <location>
        <begin position="261"/>
        <end position="445"/>
    </location>
</feature>
<dbReference type="Gene3D" id="3.40.50.410">
    <property type="entry name" value="von Willebrand factor, type A domain"/>
    <property type="match status" value="1"/>
</dbReference>
<accession>A0A2H4Q155</accession>
<dbReference type="PANTHER" id="PTHR24020">
    <property type="entry name" value="COLLAGEN ALPHA"/>
    <property type="match status" value="1"/>
</dbReference>
<evidence type="ECO:0000313" key="2">
    <source>
        <dbReference type="EMBL" id="SEJ34428.1"/>
    </source>
</evidence>
<dbReference type="SUPFAM" id="SSF53300">
    <property type="entry name" value="vWA-like"/>
    <property type="match status" value="1"/>
</dbReference>
<dbReference type="NCBIfam" id="TIGR04088">
    <property type="entry name" value="cognate_SipW"/>
    <property type="match status" value="1"/>
</dbReference>
<dbReference type="InterPro" id="IPR050525">
    <property type="entry name" value="ECM_Assembly_Org"/>
</dbReference>
<dbReference type="GO" id="GO:0005615">
    <property type="term" value="C:extracellular space"/>
    <property type="evidence" value="ECO:0007669"/>
    <property type="project" value="TreeGrafter"/>
</dbReference>
<dbReference type="STRING" id="1073996.SAMN05444271_1526"/>
<dbReference type="CDD" id="cd00198">
    <property type="entry name" value="vWFA"/>
    <property type="match status" value="1"/>
</dbReference>
<dbReference type="InterPro" id="IPR023833">
    <property type="entry name" value="Signal_pept_SipW-depend-type"/>
</dbReference>
<accession>A0A1H6XZE1</accession>
<proteinExistence type="predicted"/>
<dbReference type="InterPro" id="IPR036465">
    <property type="entry name" value="vWFA_dom_sf"/>
</dbReference>
<dbReference type="PANTHER" id="PTHR24020:SF18">
    <property type="entry name" value="COLLAGEN ALPHA-1(VI) CHAIN"/>
    <property type="match status" value="1"/>
</dbReference>
<evidence type="ECO:0000313" key="3">
    <source>
        <dbReference type="Proteomes" id="UP000198888"/>
    </source>
</evidence>
<name>A0A1H6XZE1_9EURY</name>
<dbReference type="SMART" id="SM00327">
    <property type="entry name" value="VWA"/>
    <property type="match status" value="1"/>
</dbReference>
<gene>
    <name evidence="2" type="ORF">SAMN05444271_1526</name>
</gene>
<keyword evidence="3" id="KW-1185">Reference proteome</keyword>
<dbReference type="KEGG" id="hae:halTADL_1310"/>
<reference evidence="2 3" key="1">
    <citation type="submission" date="2016-10" db="EMBL/GenBank/DDBJ databases">
        <authorList>
            <person name="de Groot N.N."/>
        </authorList>
    </citation>
    <scope>NUCLEOTIDE SEQUENCE [LARGE SCALE GENOMIC DNA]</scope>
    <source>
        <strain evidence="2 3">DSM 22187</strain>
    </source>
</reference>
<organism evidence="2 3">
    <name type="scientific">Halohasta litchfieldiae</name>
    <dbReference type="NCBI Taxonomy" id="1073996"/>
    <lineage>
        <taxon>Archaea</taxon>
        <taxon>Methanobacteriati</taxon>
        <taxon>Methanobacteriota</taxon>
        <taxon>Stenosarchaea group</taxon>
        <taxon>Halobacteria</taxon>
        <taxon>Halobacteriales</taxon>
        <taxon>Haloferacaceae</taxon>
        <taxon>Halohasta</taxon>
    </lineage>
</organism>